<organism evidence="3 4">
    <name type="scientific">Halobellus litoreus</name>
    <dbReference type="NCBI Taxonomy" id="755310"/>
    <lineage>
        <taxon>Archaea</taxon>
        <taxon>Methanobacteriati</taxon>
        <taxon>Methanobacteriota</taxon>
        <taxon>Stenosarchaea group</taxon>
        <taxon>Halobacteria</taxon>
        <taxon>Halobacteriales</taxon>
        <taxon>Haloferacaceae</taxon>
        <taxon>Halobellus</taxon>
    </lineage>
</organism>
<dbReference type="InterPro" id="IPR037026">
    <property type="entry name" value="Vgr_OB-fold_dom_sf"/>
</dbReference>
<dbReference type="AlphaFoldDB" id="A0ABD6DYN1"/>
<evidence type="ECO:0000259" key="2">
    <source>
        <dbReference type="Pfam" id="PF04717"/>
    </source>
</evidence>
<feature type="compositionally biased region" description="Polar residues" evidence="1">
    <location>
        <begin position="97"/>
        <end position="109"/>
    </location>
</feature>
<protein>
    <submittedName>
        <fullName evidence="3">Phage baseplate assembly protein V</fullName>
    </submittedName>
</protein>
<dbReference type="EMBL" id="JBHUDP010000003">
    <property type="protein sequence ID" value="MFD1686075.1"/>
    <property type="molecule type" value="Genomic_DNA"/>
</dbReference>
<name>A0ABD6DYN1_9EURY</name>
<reference evidence="3 4" key="1">
    <citation type="journal article" date="2019" name="Int. J. Syst. Evol. Microbiol.">
        <title>The Global Catalogue of Microorganisms (GCM) 10K type strain sequencing project: providing services to taxonomists for standard genome sequencing and annotation.</title>
        <authorList>
            <consortium name="The Broad Institute Genomics Platform"/>
            <consortium name="The Broad Institute Genome Sequencing Center for Infectious Disease"/>
            <person name="Wu L."/>
            <person name="Ma J."/>
        </authorList>
    </citation>
    <scope>NUCLEOTIDE SEQUENCE [LARGE SCALE GENOMIC DNA]</scope>
    <source>
        <strain evidence="3 4">CGMCC 1.10387</strain>
    </source>
</reference>
<accession>A0ABD6DYN1</accession>
<sequence length="216" mass="22883">MSQSNDENTTGGRGASVPGVAVGIVTDNEDPEGMGRVKLSFPWRSADDESHWARMAVPMAGPDRGTYFLPEVDDEVLVGFAGGDVRHPYVLGALWNGQDSPPETNSDGNNDVRKVHSRSGHELVFDDADQSGKLELTSSSGHTVTLDDSTGSEKITIEDKTGQNRIEFDATANSLTIESGAKLSIEAPTVEIAGDGSLKLESNGILTIKGSLVKIN</sequence>
<comment type="caution">
    <text evidence="3">The sequence shown here is derived from an EMBL/GenBank/DDBJ whole genome shotgun (WGS) entry which is preliminary data.</text>
</comment>
<dbReference type="RefSeq" id="WP_256308701.1">
    <property type="nucleotide sequence ID" value="NZ_JANHAW010000003.1"/>
</dbReference>
<feature type="domain" description="Gp5/Type VI secretion system Vgr protein OB-fold" evidence="2">
    <location>
        <begin position="22"/>
        <end position="95"/>
    </location>
</feature>
<dbReference type="SUPFAM" id="SSF69255">
    <property type="entry name" value="gp5 N-terminal domain-like"/>
    <property type="match status" value="1"/>
</dbReference>
<dbReference type="SUPFAM" id="SSF69349">
    <property type="entry name" value="Phage fibre proteins"/>
    <property type="match status" value="1"/>
</dbReference>
<evidence type="ECO:0000256" key="1">
    <source>
        <dbReference type="SAM" id="MobiDB-lite"/>
    </source>
</evidence>
<proteinExistence type="predicted"/>
<feature type="region of interest" description="Disordered" evidence="1">
    <location>
        <begin position="96"/>
        <end position="118"/>
    </location>
</feature>
<dbReference type="Proteomes" id="UP001597092">
    <property type="component" value="Unassembled WGS sequence"/>
</dbReference>
<dbReference type="Pfam" id="PF04717">
    <property type="entry name" value="Phage_base_V"/>
    <property type="match status" value="1"/>
</dbReference>
<evidence type="ECO:0000313" key="4">
    <source>
        <dbReference type="Proteomes" id="UP001597092"/>
    </source>
</evidence>
<dbReference type="InterPro" id="IPR006531">
    <property type="entry name" value="Gp5/Vgr_OB"/>
</dbReference>
<feature type="compositionally biased region" description="Polar residues" evidence="1">
    <location>
        <begin position="1"/>
        <end position="10"/>
    </location>
</feature>
<keyword evidence="4" id="KW-1185">Reference proteome</keyword>
<feature type="region of interest" description="Disordered" evidence="1">
    <location>
        <begin position="1"/>
        <end position="36"/>
    </location>
</feature>
<dbReference type="Gene3D" id="2.40.50.230">
    <property type="entry name" value="Gp5 N-terminal domain"/>
    <property type="match status" value="1"/>
</dbReference>
<gene>
    <name evidence="3" type="ORF">ACFSAS_10675</name>
</gene>
<evidence type="ECO:0000313" key="3">
    <source>
        <dbReference type="EMBL" id="MFD1686075.1"/>
    </source>
</evidence>